<dbReference type="EMBL" id="PCSD01000110">
    <property type="protein sequence ID" value="PIP33388.1"/>
    <property type="molecule type" value="Genomic_DNA"/>
</dbReference>
<evidence type="ECO:0000256" key="1">
    <source>
        <dbReference type="PIRSR" id="PIRSR601310-1"/>
    </source>
</evidence>
<sequence>MDCIFCQIVQGCRPAAKILENENVLAFLDIAPVAFGHALVVPKKHYARLEDIPIDELSAVISVVQKIGPAVQAAAAAAGYNVSLNNGPAAGQVVPHLHFHLIPRRTGDGLQLWPQNRYDEGGLEKMAQAIIAALG</sequence>
<evidence type="ECO:0000313" key="5">
    <source>
        <dbReference type="EMBL" id="PIP33388.1"/>
    </source>
</evidence>
<dbReference type="AlphaFoldDB" id="A0A2G9ZM14"/>
<protein>
    <submittedName>
        <fullName evidence="5">HIT family protein</fullName>
    </submittedName>
</protein>
<dbReference type="PROSITE" id="PS51084">
    <property type="entry name" value="HIT_2"/>
    <property type="match status" value="1"/>
</dbReference>
<dbReference type="GO" id="GO:0009117">
    <property type="term" value="P:nucleotide metabolic process"/>
    <property type="evidence" value="ECO:0007669"/>
    <property type="project" value="TreeGrafter"/>
</dbReference>
<dbReference type="Pfam" id="PF01230">
    <property type="entry name" value="HIT"/>
    <property type="match status" value="1"/>
</dbReference>
<dbReference type="InterPro" id="IPR019808">
    <property type="entry name" value="Histidine_triad_CS"/>
</dbReference>
<dbReference type="Gene3D" id="3.30.428.10">
    <property type="entry name" value="HIT-like"/>
    <property type="match status" value="1"/>
</dbReference>
<evidence type="ECO:0000256" key="2">
    <source>
        <dbReference type="PIRSR" id="PIRSR601310-3"/>
    </source>
</evidence>
<feature type="short sequence motif" description="Histidine triad motif" evidence="2 3">
    <location>
        <begin position="96"/>
        <end position="100"/>
    </location>
</feature>
<proteinExistence type="predicted"/>
<evidence type="ECO:0000259" key="4">
    <source>
        <dbReference type="PROSITE" id="PS51084"/>
    </source>
</evidence>
<dbReference type="InterPro" id="IPR001310">
    <property type="entry name" value="Histidine_triad_HIT"/>
</dbReference>
<feature type="domain" description="HIT" evidence="4">
    <location>
        <begin position="4"/>
        <end position="111"/>
    </location>
</feature>
<dbReference type="PANTHER" id="PTHR46648">
    <property type="entry name" value="HIT FAMILY PROTEIN 1"/>
    <property type="match status" value="1"/>
</dbReference>
<dbReference type="InterPro" id="IPR036265">
    <property type="entry name" value="HIT-like_sf"/>
</dbReference>
<dbReference type="PANTHER" id="PTHR46648:SF1">
    <property type="entry name" value="ADENOSINE 5'-MONOPHOSPHORAMIDASE HNT1"/>
    <property type="match status" value="1"/>
</dbReference>
<dbReference type="GO" id="GO:0003824">
    <property type="term" value="F:catalytic activity"/>
    <property type="evidence" value="ECO:0007669"/>
    <property type="project" value="InterPro"/>
</dbReference>
<dbReference type="SUPFAM" id="SSF54197">
    <property type="entry name" value="HIT-like"/>
    <property type="match status" value="1"/>
</dbReference>
<dbReference type="InterPro" id="IPR039384">
    <property type="entry name" value="HINT"/>
</dbReference>
<dbReference type="InterPro" id="IPR011146">
    <property type="entry name" value="HIT-like"/>
</dbReference>
<evidence type="ECO:0000256" key="3">
    <source>
        <dbReference type="PROSITE-ProRule" id="PRU00464"/>
    </source>
</evidence>
<accession>A0A2G9ZM14</accession>
<dbReference type="CDD" id="cd01277">
    <property type="entry name" value="HINT_subgroup"/>
    <property type="match status" value="1"/>
</dbReference>
<evidence type="ECO:0000313" key="6">
    <source>
        <dbReference type="Proteomes" id="UP000230729"/>
    </source>
</evidence>
<dbReference type="PROSITE" id="PS00892">
    <property type="entry name" value="HIT_1"/>
    <property type="match status" value="1"/>
</dbReference>
<dbReference type="PRINTS" id="PR00332">
    <property type="entry name" value="HISTRIAD"/>
</dbReference>
<organism evidence="5 6">
    <name type="scientific">Candidatus Falkowbacteria bacterium CG23_combo_of_CG06-09_8_20_14_all_49_15</name>
    <dbReference type="NCBI Taxonomy" id="1974572"/>
    <lineage>
        <taxon>Bacteria</taxon>
        <taxon>Candidatus Falkowiibacteriota</taxon>
    </lineage>
</organism>
<reference evidence="5 6" key="1">
    <citation type="submission" date="2017-09" db="EMBL/GenBank/DDBJ databases">
        <title>Depth-based differentiation of microbial function through sediment-hosted aquifers and enrichment of novel symbionts in the deep terrestrial subsurface.</title>
        <authorList>
            <person name="Probst A.J."/>
            <person name="Ladd B."/>
            <person name="Jarett J.K."/>
            <person name="Geller-Mcgrath D.E."/>
            <person name="Sieber C.M."/>
            <person name="Emerson J.B."/>
            <person name="Anantharaman K."/>
            <person name="Thomas B.C."/>
            <person name="Malmstrom R."/>
            <person name="Stieglmeier M."/>
            <person name="Klingl A."/>
            <person name="Woyke T."/>
            <person name="Ryan C.M."/>
            <person name="Banfield J.F."/>
        </authorList>
    </citation>
    <scope>NUCLEOTIDE SEQUENCE [LARGE SCALE GENOMIC DNA]</scope>
    <source>
        <strain evidence="5">CG23_combo_of_CG06-09_8_20_14_all_49_15</strain>
    </source>
</reference>
<gene>
    <name evidence="5" type="ORF">COX22_04640</name>
</gene>
<feature type="active site" description="Tele-AMP-histidine intermediate" evidence="1">
    <location>
        <position position="98"/>
    </location>
</feature>
<comment type="caution">
    <text evidence="5">The sequence shown here is derived from an EMBL/GenBank/DDBJ whole genome shotgun (WGS) entry which is preliminary data.</text>
</comment>
<dbReference type="Proteomes" id="UP000230729">
    <property type="component" value="Unassembled WGS sequence"/>
</dbReference>
<name>A0A2G9ZM14_9BACT</name>